<feature type="transmembrane region" description="Helical" evidence="11">
    <location>
        <begin position="477"/>
        <end position="499"/>
    </location>
</feature>
<feature type="transmembrane region" description="Helical" evidence="11">
    <location>
        <begin position="533"/>
        <end position="555"/>
    </location>
</feature>
<dbReference type="AlphaFoldDB" id="M4VMN8"/>
<evidence type="ECO:0000313" key="13">
    <source>
        <dbReference type="EMBL" id="AGH94349.1"/>
    </source>
</evidence>
<dbReference type="EMBL" id="CP003537">
    <property type="protein sequence ID" value="AGH94349.1"/>
    <property type="molecule type" value="Genomic_DNA"/>
</dbReference>
<keyword evidence="9 13" id="KW-0482">Metalloprotease</keyword>
<dbReference type="InterPro" id="IPR041489">
    <property type="entry name" value="PDZ_6"/>
</dbReference>
<evidence type="ECO:0000313" key="14">
    <source>
        <dbReference type="Proteomes" id="UP000012040"/>
    </source>
</evidence>
<dbReference type="Pfam" id="PF17820">
    <property type="entry name" value="PDZ_6"/>
    <property type="match status" value="2"/>
</dbReference>
<dbReference type="InterPro" id="IPR036034">
    <property type="entry name" value="PDZ_sf"/>
</dbReference>
<keyword evidence="4 13" id="KW-0645">Protease</keyword>
<feature type="transmembrane region" description="Helical" evidence="11">
    <location>
        <begin position="6"/>
        <end position="27"/>
    </location>
</feature>
<evidence type="ECO:0000256" key="5">
    <source>
        <dbReference type="ARBA" id="ARBA00022692"/>
    </source>
</evidence>
<dbReference type="PANTHER" id="PTHR42837">
    <property type="entry name" value="REGULATOR OF SIGMA-E PROTEASE RSEP"/>
    <property type="match status" value="1"/>
</dbReference>
<protein>
    <submittedName>
        <fullName evidence="13">Zinc metalloprotease</fullName>
    </submittedName>
</protein>
<evidence type="ECO:0000256" key="4">
    <source>
        <dbReference type="ARBA" id="ARBA00022670"/>
    </source>
</evidence>
<dbReference type="GO" id="GO:0004222">
    <property type="term" value="F:metalloendopeptidase activity"/>
    <property type="evidence" value="ECO:0007669"/>
    <property type="project" value="InterPro"/>
</dbReference>
<dbReference type="eggNOG" id="COG0750">
    <property type="taxonomic scope" value="Bacteria"/>
</dbReference>
<name>M4VMN8_9BACT</name>
<dbReference type="PANTHER" id="PTHR42837:SF2">
    <property type="entry name" value="MEMBRANE METALLOPROTEASE ARASP2, CHLOROPLASTIC-RELATED"/>
    <property type="match status" value="1"/>
</dbReference>
<feature type="domain" description="PDZ" evidence="12">
    <location>
        <begin position="302"/>
        <end position="351"/>
    </location>
</feature>
<dbReference type="SMART" id="SM00228">
    <property type="entry name" value="PDZ"/>
    <property type="match status" value="3"/>
</dbReference>
<evidence type="ECO:0000256" key="2">
    <source>
        <dbReference type="ARBA" id="ARBA00004141"/>
    </source>
</evidence>
<dbReference type="KEGG" id="bex:A11Q_129"/>
<dbReference type="SUPFAM" id="SSF50156">
    <property type="entry name" value="PDZ domain-like"/>
    <property type="match status" value="3"/>
</dbReference>
<evidence type="ECO:0000256" key="3">
    <source>
        <dbReference type="ARBA" id="ARBA00007931"/>
    </source>
</evidence>
<dbReference type="NCBIfam" id="TIGR00054">
    <property type="entry name" value="RIP metalloprotease RseP"/>
    <property type="match status" value="2"/>
</dbReference>
<keyword evidence="14" id="KW-1185">Reference proteome</keyword>
<comment type="cofactor">
    <cofactor evidence="1">
        <name>Zn(2+)</name>
        <dbReference type="ChEBI" id="CHEBI:29105"/>
    </cofactor>
</comment>
<evidence type="ECO:0000256" key="11">
    <source>
        <dbReference type="SAM" id="Phobius"/>
    </source>
</evidence>
<comment type="similarity">
    <text evidence="3">Belongs to the peptidase M50B family.</text>
</comment>
<dbReference type="STRING" id="1184267.A11Q_129"/>
<dbReference type="InterPro" id="IPR004387">
    <property type="entry name" value="Pept_M50_Zn"/>
</dbReference>
<organism evidence="13 14">
    <name type="scientific">Pseudobdellovibrio exovorus JSS</name>
    <dbReference type="NCBI Taxonomy" id="1184267"/>
    <lineage>
        <taxon>Bacteria</taxon>
        <taxon>Pseudomonadati</taxon>
        <taxon>Bdellovibrionota</taxon>
        <taxon>Bdellovibrionia</taxon>
        <taxon>Bdellovibrionales</taxon>
        <taxon>Pseudobdellovibrionaceae</taxon>
        <taxon>Pseudobdellovibrio</taxon>
    </lineage>
</organism>
<reference evidence="13 14" key="1">
    <citation type="journal article" date="2013" name="ISME J.">
        <title>By their genes ye shall know them: genomic signatures of predatory bacteria.</title>
        <authorList>
            <person name="Pasternak Z."/>
            <person name="Pietrokovski S."/>
            <person name="Rotem O."/>
            <person name="Gophna U."/>
            <person name="Lurie-Weinberger M.N."/>
            <person name="Jurkevitch E."/>
        </authorList>
    </citation>
    <scope>NUCLEOTIDE SEQUENCE [LARGE SCALE GENOMIC DNA]</scope>
    <source>
        <strain evidence="13 14">JSS</strain>
    </source>
</reference>
<dbReference type="Gene3D" id="2.30.42.10">
    <property type="match status" value="3"/>
</dbReference>
<gene>
    <name evidence="13" type="ORF">A11Q_129</name>
</gene>
<dbReference type="InterPro" id="IPR008915">
    <property type="entry name" value="Peptidase_M50"/>
</dbReference>
<evidence type="ECO:0000259" key="12">
    <source>
        <dbReference type="PROSITE" id="PS50106"/>
    </source>
</evidence>
<keyword evidence="7" id="KW-0862">Zinc</keyword>
<dbReference type="CDD" id="cd06163">
    <property type="entry name" value="S2P-M50_PDZ_RseP-like"/>
    <property type="match status" value="1"/>
</dbReference>
<keyword evidence="5 11" id="KW-0812">Transmembrane</keyword>
<proteinExistence type="inferred from homology"/>
<feature type="transmembrane region" description="Helical" evidence="11">
    <location>
        <begin position="105"/>
        <end position="127"/>
    </location>
</feature>
<dbReference type="HOGENOM" id="CLU_025778_0_0_7"/>
<keyword evidence="10 11" id="KW-0472">Membrane</keyword>
<dbReference type="Proteomes" id="UP000012040">
    <property type="component" value="Chromosome"/>
</dbReference>
<keyword evidence="6" id="KW-0378">Hydrolase</keyword>
<evidence type="ECO:0000256" key="9">
    <source>
        <dbReference type="ARBA" id="ARBA00023049"/>
    </source>
</evidence>
<comment type="subcellular location">
    <subcellularLocation>
        <location evidence="2">Membrane</location>
        <topology evidence="2">Multi-pass membrane protein</topology>
    </subcellularLocation>
</comment>
<evidence type="ECO:0000256" key="10">
    <source>
        <dbReference type="ARBA" id="ARBA00023136"/>
    </source>
</evidence>
<evidence type="ECO:0000256" key="7">
    <source>
        <dbReference type="ARBA" id="ARBA00022833"/>
    </source>
</evidence>
<dbReference type="GO" id="GO:0006508">
    <property type="term" value="P:proteolysis"/>
    <property type="evidence" value="ECO:0007669"/>
    <property type="project" value="UniProtKB-KW"/>
</dbReference>
<dbReference type="PATRIC" id="fig|1184267.3.peg.131"/>
<dbReference type="CDD" id="cd23081">
    <property type="entry name" value="cpPDZ_EcRseP-like"/>
    <property type="match status" value="1"/>
</dbReference>
<dbReference type="PROSITE" id="PS50106">
    <property type="entry name" value="PDZ"/>
    <property type="match status" value="1"/>
</dbReference>
<sequence>MYLASILGFLYTNILPFIILLGILIFVHELGHFAVARMCGVRVEVFSLGFGKKIFSFRRGDTTYCISLIPLGGYVKMFGEQGSQEIKTEEDRKVAYSYKNPWQRIAIVAAGPLMNFFFAAFVFALIAQMGEQTKAPVIEDVAAGSIAATAGFQAGDRILKVGSNSIASYEDFQKQLNENQNATVEVVVKNPEGVERAVNVNVASANNPNIFSMSSRIGQIEGLLPYARSAAVAVMTGTPAYELGFRSGDQITAVNGTTVPRWVNLVASFDSAATDLNVTLNRPSAEIDGKVQNTEMSIVVPLKTLKKAKSVQGFGFDNTELYLDMVVKDSPADKAGLQKFDKVISINQVPITKWDDISNTIRSFNGTDAMTFVIQRDGAEMIKKITPQITELNTAFGGIDKRFTVGITPYLVFTEPEMTVVHSASIFHSVAKGFQRTVDVSVMTVMSFVRLFQGEVSVKNVGGMVTIGKVAKDSFEIGAQAFLMTMGILSVSLFILNLLPIPVLDGGHLVFYTIELIKGSPLSLKKIEMAQQVGLVLLLALMILAQFNDIVKFLFKS</sequence>
<dbReference type="GO" id="GO:0016020">
    <property type="term" value="C:membrane"/>
    <property type="evidence" value="ECO:0007669"/>
    <property type="project" value="UniProtKB-SubCell"/>
</dbReference>
<evidence type="ECO:0000256" key="1">
    <source>
        <dbReference type="ARBA" id="ARBA00001947"/>
    </source>
</evidence>
<keyword evidence="8 11" id="KW-1133">Transmembrane helix</keyword>
<evidence type="ECO:0000256" key="8">
    <source>
        <dbReference type="ARBA" id="ARBA00022989"/>
    </source>
</evidence>
<dbReference type="InterPro" id="IPR001478">
    <property type="entry name" value="PDZ"/>
</dbReference>
<accession>M4VMN8</accession>
<dbReference type="Pfam" id="PF02163">
    <property type="entry name" value="Peptidase_M50"/>
    <property type="match status" value="1"/>
</dbReference>
<evidence type="ECO:0000256" key="6">
    <source>
        <dbReference type="ARBA" id="ARBA00022801"/>
    </source>
</evidence>